<sequence length="130" mass="14982">MPKNVFDVAAFDLKVRSEAGAPLTLRHPKTGETLPAVIWLQGEDAETYRKCLRAQIDRQIAERKLELTAAELEERLIERLAAITQRFENIEFDGVTYDTTPANVIKLYREHLWIREQVAAFVEDRANFLP</sequence>
<keyword evidence="2" id="KW-1185">Reference proteome</keyword>
<organism evidence="1 2">
    <name type="scientific">Sneathiella litorea</name>
    <dbReference type="NCBI Taxonomy" id="2606216"/>
    <lineage>
        <taxon>Bacteria</taxon>
        <taxon>Pseudomonadati</taxon>
        <taxon>Pseudomonadota</taxon>
        <taxon>Alphaproteobacteria</taxon>
        <taxon>Sneathiellales</taxon>
        <taxon>Sneathiellaceae</taxon>
        <taxon>Sneathiella</taxon>
    </lineage>
</organism>
<protein>
    <submittedName>
        <fullName evidence="1">Uncharacterized protein</fullName>
    </submittedName>
</protein>
<evidence type="ECO:0000313" key="2">
    <source>
        <dbReference type="Proteomes" id="UP000476030"/>
    </source>
</evidence>
<proteinExistence type="predicted"/>
<dbReference type="AlphaFoldDB" id="A0A6L8W8A8"/>
<comment type="caution">
    <text evidence="1">The sequence shown here is derived from an EMBL/GenBank/DDBJ whole genome shotgun (WGS) entry which is preliminary data.</text>
</comment>
<reference evidence="1 2" key="1">
    <citation type="submission" date="2019-12" db="EMBL/GenBank/DDBJ databases">
        <title>Snethiella sp. nov. sp. isolated from sea sand.</title>
        <authorList>
            <person name="Kim J."/>
            <person name="Jeong S.E."/>
            <person name="Jung H.S."/>
            <person name="Jeon C.O."/>
        </authorList>
    </citation>
    <scope>NUCLEOTIDE SEQUENCE [LARGE SCALE GENOMIC DNA]</scope>
    <source>
        <strain evidence="1 2">DP05</strain>
    </source>
</reference>
<gene>
    <name evidence="1" type="ORF">GQE98_09665</name>
</gene>
<evidence type="ECO:0000313" key="1">
    <source>
        <dbReference type="EMBL" id="MZR30899.1"/>
    </source>
</evidence>
<name>A0A6L8W8A8_9PROT</name>
<accession>A0A6L8W8A8</accession>
<dbReference type="Proteomes" id="UP000476030">
    <property type="component" value="Unassembled WGS sequence"/>
</dbReference>
<dbReference type="EMBL" id="WTUW01000002">
    <property type="protein sequence ID" value="MZR30899.1"/>
    <property type="molecule type" value="Genomic_DNA"/>
</dbReference>
<dbReference type="RefSeq" id="WP_161315440.1">
    <property type="nucleotide sequence ID" value="NZ_WTUW01000002.1"/>
</dbReference>